<keyword evidence="1" id="KW-0863">Zinc-finger</keyword>
<dbReference type="Proteomes" id="UP000053825">
    <property type="component" value="Unassembled WGS sequence"/>
</dbReference>
<protein>
    <recommendedName>
        <fullName evidence="2">CCHC-type domain-containing protein</fullName>
    </recommendedName>
</protein>
<sequence length="350" mass="39836">MGSRNRRLQIQGVDGVTTKEEILEVMRIVTSEGDINVVYLREGFGGTQTACVEMSERGVEQCVECKKIKIGWNRCRVREVKANNECYRCGGAGHYATNCNIKNKRCCKCGSEVHLVKDCQEIGNARARTETGGVAKVIAERQEGVISRTKNVEKRIIEVDEVREVTRMRTRTIGTQTEETRIRREEARENTEEWKKALGRKETWTEVVRKASPPKKVQKEGNGNVVPKEKRTTEKSVDVARRGRTRGLAVVVRNENENFEEALRTIRGKISAVDMEGIKSVRTRAGEILFECEEEEEARKWRKRIEGMEGIRNVRRLGPRDAVKIRGIDVLANNEMIIEAIENSITMTTE</sequence>
<name>A0A0L7QM59_9HYME</name>
<dbReference type="SUPFAM" id="SSF57756">
    <property type="entry name" value="Retrovirus zinc finger-like domains"/>
    <property type="match status" value="1"/>
</dbReference>
<dbReference type="AlphaFoldDB" id="A0A0L7QM59"/>
<dbReference type="GO" id="GO:0008270">
    <property type="term" value="F:zinc ion binding"/>
    <property type="evidence" value="ECO:0007669"/>
    <property type="project" value="UniProtKB-KW"/>
</dbReference>
<accession>A0A0L7QM59</accession>
<gene>
    <name evidence="3" type="ORF">WH47_11017</name>
</gene>
<dbReference type="STRING" id="597456.A0A0L7QM59"/>
<evidence type="ECO:0000313" key="3">
    <source>
        <dbReference type="EMBL" id="KOC59680.1"/>
    </source>
</evidence>
<feature type="domain" description="CCHC-type" evidence="2">
    <location>
        <begin position="86"/>
        <end position="99"/>
    </location>
</feature>
<reference evidence="3 4" key="1">
    <citation type="submission" date="2015-07" db="EMBL/GenBank/DDBJ databases">
        <title>The genome of Habropoda laboriosa.</title>
        <authorList>
            <person name="Pan H."/>
            <person name="Kapheim K."/>
        </authorList>
    </citation>
    <scope>NUCLEOTIDE SEQUENCE [LARGE SCALE GENOMIC DNA]</scope>
    <source>
        <strain evidence="3">0110345459</strain>
    </source>
</reference>
<keyword evidence="1" id="KW-0479">Metal-binding</keyword>
<proteinExistence type="predicted"/>
<dbReference type="PROSITE" id="PS50158">
    <property type="entry name" value="ZF_CCHC"/>
    <property type="match status" value="1"/>
</dbReference>
<organism evidence="3 4">
    <name type="scientific">Habropoda laboriosa</name>
    <dbReference type="NCBI Taxonomy" id="597456"/>
    <lineage>
        <taxon>Eukaryota</taxon>
        <taxon>Metazoa</taxon>
        <taxon>Ecdysozoa</taxon>
        <taxon>Arthropoda</taxon>
        <taxon>Hexapoda</taxon>
        <taxon>Insecta</taxon>
        <taxon>Pterygota</taxon>
        <taxon>Neoptera</taxon>
        <taxon>Endopterygota</taxon>
        <taxon>Hymenoptera</taxon>
        <taxon>Apocrita</taxon>
        <taxon>Aculeata</taxon>
        <taxon>Apoidea</taxon>
        <taxon>Anthophila</taxon>
        <taxon>Apidae</taxon>
        <taxon>Habropoda</taxon>
    </lineage>
</organism>
<dbReference type="InterPro" id="IPR001878">
    <property type="entry name" value="Znf_CCHC"/>
</dbReference>
<dbReference type="GO" id="GO:0003676">
    <property type="term" value="F:nucleic acid binding"/>
    <property type="evidence" value="ECO:0007669"/>
    <property type="project" value="InterPro"/>
</dbReference>
<keyword evidence="4" id="KW-1185">Reference proteome</keyword>
<evidence type="ECO:0000256" key="1">
    <source>
        <dbReference type="PROSITE-ProRule" id="PRU00047"/>
    </source>
</evidence>
<dbReference type="SMART" id="SM00343">
    <property type="entry name" value="ZnF_C2HC"/>
    <property type="match status" value="2"/>
</dbReference>
<dbReference type="InterPro" id="IPR036875">
    <property type="entry name" value="Znf_CCHC_sf"/>
</dbReference>
<dbReference type="Gene3D" id="4.10.60.10">
    <property type="entry name" value="Zinc finger, CCHC-type"/>
    <property type="match status" value="1"/>
</dbReference>
<dbReference type="EMBL" id="KQ414895">
    <property type="protein sequence ID" value="KOC59680.1"/>
    <property type="molecule type" value="Genomic_DNA"/>
</dbReference>
<keyword evidence="1" id="KW-0862">Zinc</keyword>
<evidence type="ECO:0000259" key="2">
    <source>
        <dbReference type="PROSITE" id="PS50158"/>
    </source>
</evidence>
<evidence type="ECO:0000313" key="4">
    <source>
        <dbReference type="Proteomes" id="UP000053825"/>
    </source>
</evidence>